<dbReference type="InterPro" id="IPR000182">
    <property type="entry name" value="GNAT_dom"/>
</dbReference>
<evidence type="ECO:0000313" key="2">
    <source>
        <dbReference type="EMBL" id="SEW31682.1"/>
    </source>
</evidence>
<evidence type="ECO:0000259" key="1">
    <source>
        <dbReference type="PROSITE" id="PS51186"/>
    </source>
</evidence>
<keyword evidence="2" id="KW-0808">Transferase</keyword>
<dbReference type="GO" id="GO:0016747">
    <property type="term" value="F:acyltransferase activity, transferring groups other than amino-acyl groups"/>
    <property type="evidence" value="ECO:0007669"/>
    <property type="project" value="InterPro"/>
</dbReference>
<dbReference type="RefSeq" id="WP_089993998.1">
    <property type="nucleotide sequence ID" value="NZ_FOIZ01000001.1"/>
</dbReference>
<reference evidence="2 3" key="1">
    <citation type="submission" date="2016-10" db="EMBL/GenBank/DDBJ databases">
        <authorList>
            <person name="de Groot N.N."/>
        </authorList>
    </citation>
    <scope>NUCLEOTIDE SEQUENCE [LARGE SCALE GENOMIC DNA]</scope>
    <source>
        <strain evidence="2 3">DSM 17925</strain>
    </source>
</reference>
<dbReference type="Pfam" id="PF13302">
    <property type="entry name" value="Acetyltransf_3"/>
    <property type="match status" value="1"/>
</dbReference>
<dbReference type="OrthoDB" id="6293260at2"/>
<dbReference type="InterPro" id="IPR016181">
    <property type="entry name" value="Acyl_CoA_acyltransferase"/>
</dbReference>
<dbReference type="InterPro" id="IPR051531">
    <property type="entry name" value="N-acetyltransferase"/>
</dbReference>
<dbReference type="STRING" id="364200.SAMN04488515_2246"/>
<keyword evidence="3" id="KW-1185">Reference proteome</keyword>
<dbReference type="Proteomes" id="UP000199167">
    <property type="component" value="Unassembled WGS sequence"/>
</dbReference>
<accession>A0A1I0QWK2</accession>
<dbReference type="EMBL" id="FOIZ01000001">
    <property type="protein sequence ID" value="SEW31682.1"/>
    <property type="molecule type" value="Genomic_DNA"/>
</dbReference>
<name>A0A1I0QWK2_9RHOB</name>
<dbReference type="Gene3D" id="3.40.630.30">
    <property type="match status" value="1"/>
</dbReference>
<dbReference type="PANTHER" id="PTHR43792">
    <property type="entry name" value="GNAT FAMILY, PUTATIVE (AFU_ORTHOLOGUE AFUA_3G00765)-RELATED-RELATED"/>
    <property type="match status" value="1"/>
</dbReference>
<sequence>MLTTERLTLRRPKASDWPAFRDFLTSERSRAIGGPDHIGVAWRTFASEIGHWDINGFGMWSVTRTGDDTNIALIGPWHPIDWPEKEIGWMVLDPAVEGTGIATEAARAAINHAFTELGWDTAVSYIDPDNYRSIALAEKLGAVRDDAATPPERYPGAYVYRHPRVAA</sequence>
<organism evidence="2 3">
    <name type="scientific">Cognatiyoonia koreensis</name>
    <dbReference type="NCBI Taxonomy" id="364200"/>
    <lineage>
        <taxon>Bacteria</taxon>
        <taxon>Pseudomonadati</taxon>
        <taxon>Pseudomonadota</taxon>
        <taxon>Alphaproteobacteria</taxon>
        <taxon>Rhodobacterales</taxon>
        <taxon>Paracoccaceae</taxon>
        <taxon>Cognatiyoonia</taxon>
    </lineage>
</organism>
<dbReference type="PROSITE" id="PS51186">
    <property type="entry name" value="GNAT"/>
    <property type="match status" value="1"/>
</dbReference>
<proteinExistence type="predicted"/>
<evidence type="ECO:0000313" key="3">
    <source>
        <dbReference type="Proteomes" id="UP000199167"/>
    </source>
</evidence>
<dbReference type="SUPFAM" id="SSF55729">
    <property type="entry name" value="Acyl-CoA N-acyltransferases (Nat)"/>
    <property type="match status" value="1"/>
</dbReference>
<dbReference type="AlphaFoldDB" id="A0A1I0QWK2"/>
<gene>
    <name evidence="2" type="ORF">SAMN04488515_2246</name>
</gene>
<protein>
    <submittedName>
        <fullName evidence="2">Protein N-acetyltransferase, RimJ/RimL family</fullName>
    </submittedName>
</protein>
<feature type="domain" description="N-acetyltransferase" evidence="1">
    <location>
        <begin position="7"/>
        <end position="165"/>
    </location>
</feature>
<dbReference type="PANTHER" id="PTHR43792:SF1">
    <property type="entry name" value="N-ACETYLTRANSFERASE DOMAIN-CONTAINING PROTEIN"/>
    <property type="match status" value="1"/>
</dbReference>